<proteinExistence type="predicted"/>
<dbReference type="AlphaFoldDB" id="A0AAN0JLM4"/>
<evidence type="ECO:0000256" key="1">
    <source>
        <dbReference type="SAM" id="SignalP"/>
    </source>
</evidence>
<dbReference type="RefSeq" id="XP_019857891.1">
    <property type="nucleotide sequence ID" value="XM_020002332.1"/>
</dbReference>
<name>A0AAN0JLM4_AMPQE</name>
<dbReference type="SUPFAM" id="SSF48726">
    <property type="entry name" value="Immunoglobulin"/>
    <property type="match status" value="1"/>
</dbReference>
<dbReference type="PROSITE" id="PS50835">
    <property type="entry name" value="IG_LIKE"/>
    <property type="match status" value="1"/>
</dbReference>
<dbReference type="InterPro" id="IPR007110">
    <property type="entry name" value="Ig-like_dom"/>
</dbReference>
<feature type="chain" id="PRO_5042944644" description="Ig-like domain-containing protein" evidence="1">
    <location>
        <begin position="17"/>
        <end position="218"/>
    </location>
</feature>
<reference evidence="4" key="1">
    <citation type="journal article" date="2010" name="Nature">
        <title>The Amphimedon queenslandica genome and the evolution of animal complexity.</title>
        <authorList>
            <person name="Srivastava M."/>
            <person name="Simakov O."/>
            <person name="Chapman J."/>
            <person name="Fahey B."/>
            <person name="Gauthier M.E."/>
            <person name="Mitros T."/>
            <person name="Richards G.S."/>
            <person name="Conaco C."/>
            <person name="Dacre M."/>
            <person name="Hellsten U."/>
            <person name="Larroux C."/>
            <person name="Putnam N.H."/>
            <person name="Stanke M."/>
            <person name="Adamska M."/>
            <person name="Darling A."/>
            <person name="Degnan S.M."/>
            <person name="Oakley T.H."/>
            <person name="Plachetzki D.C."/>
            <person name="Zhai Y."/>
            <person name="Adamski M."/>
            <person name="Calcino A."/>
            <person name="Cummins S.F."/>
            <person name="Goodstein D.M."/>
            <person name="Harris C."/>
            <person name="Jackson D.J."/>
            <person name="Leys S.P."/>
            <person name="Shu S."/>
            <person name="Woodcroft B.J."/>
            <person name="Vervoort M."/>
            <person name="Kosik K.S."/>
            <person name="Manning G."/>
            <person name="Degnan B.M."/>
            <person name="Rokhsar D.S."/>
        </authorList>
    </citation>
    <scope>NUCLEOTIDE SEQUENCE [LARGE SCALE GENOMIC DNA]</scope>
</reference>
<evidence type="ECO:0000259" key="2">
    <source>
        <dbReference type="PROSITE" id="PS50835"/>
    </source>
</evidence>
<organism evidence="3 4">
    <name type="scientific">Amphimedon queenslandica</name>
    <name type="common">Sponge</name>
    <dbReference type="NCBI Taxonomy" id="400682"/>
    <lineage>
        <taxon>Eukaryota</taxon>
        <taxon>Metazoa</taxon>
        <taxon>Porifera</taxon>
        <taxon>Demospongiae</taxon>
        <taxon>Heteroscleromorpha</taxon>
        <taxon>Haplosclerida</taxon>
        <taxon>Niphatidae</taxon>
        <taxon>Amphimedon</taxon>
    </lineage>
</organism>
<feature type="domain" description="Ig-like" evidence="2">
    <location>
        <begin position="12"/>
        <end position="115"/>
    </location>
</feature>
<dbReference type="InterPro" id="IPR036179">
    <property type="entry name" value="Ig-like_dom_sf"/>
</dbReference>
<protein>
    <recommendedName>
        <fullName evidence="2">Ig-like domain-containing protein</fullName>
    </recommendedName>
</protein>
<reference evidence="3" key="2">
    <citation type="submission" date="2024-06" db="UniProtKB">
        <authorList>
            <consortium name="EnsemblMetazoa"/>
        </authorList>
    </citation>
    <scope>IDENTIFICATION</scope>
</reference>
<keyword evidence="4" id="KW-1185">Reference proteome</keyword>
<accession>A0AAN0JLM4</accession>
<dbReference type="Proteomes" id="UP000007879">
    <property type="component" value="Unassembled WGS sequence"/>
</dbReference>
<keyword evidence="1" id="KW-0732">Signal</keyword>
<evidence type="ECO:0000313" key="3">
    <source>
        <dbReference type="EnsemblMetazoa" id="XP_019857891.1"/>
    </source>
</evidence>
<feature type="signal peptide" evidence="1">
    <location>
        <begin position="1"/>
        <end position="16"/>
    </location>
</feature>
<dbReference type="EnsemblMetazoa" id="XM_020002332.1">
    <property type="protein sequence ID" value="XP_019857891.1"/>
    <property type="gene ID" value="LOC109586158"/>
</dbReference>
<evidence type="ECO:0000313" key="4">
    <source>
        <dbReference type="Proteomes" id="UP000007879"/>
    </source>
</evidence>
<sequence length="218" mass="23318">MSVFLHLLLLVPSVASVSLSLTSGEVCEGAVATWTCVVNNSYDGVSVAWRNNGETAYPLNTLAPLGSGSPFNATLTSINSSLIVSSATARLTNTVRGSLLECSDDRFMSPSTNVTLNFEDPVAANLSSPVFYGDGIRSYKLSIYLSVYEVDVKNVTGTTYYDFIPVTSGDYSFGLTSVNYSGIDIGSMNSTSIPWKEPKISVDTNVNNSIANFTIRVK</sequence>
<dbReference type="KEGG" id="aqu:109586158"/>
<dbReference type="GeneID" id="109586158"/>